<dbReference type="EC" id="3.5.99.6" evidence="2"/>
<feature type="domain" description="Glucosamine/galactosamine-6-phosphate isomerase" evidence="1">
    <location>
        <begin position="31"/>
        <end position="227"/>
    </location>
</feature>
<dbReference type="PANTHER" id="PTHR42892:SF1">
    <property type="entry name" value="GLUCOSAMINE-6-PHOSPHATE ISOMERASE"/>
    <property type="match status" value="1"/>
</dbReference>
<organism evidence="2 3">
    <name type="scientific">Klebsiella pneumoniae 30684/NJST258_2</name>
    <dbReference type="NCBI Taxonomy" id="1420013"/>
    <lineage>
        <taxon>Bacteria</taxon>
        <taxon>Pseudomonadati</taxon>
        <taxon>Pseudomonadota</taxon>
        <taxon>Gammaproteobacteria</taxon>
        <taxon>Enterobacterales</taxon>
        <taxon>Enterobacteriaceae</taxon>
        <taxon>Klebsiella/Raoultella group</taxon>
        <taxon>Klebsiella</taxon>
        <taxon>Klebsiella pneumoniae complex</taxon>
    </lineage>
</organism>
<dbReference type="Proteomes" id="UP000019586">
    <property type="component" value="Chromosome"/>
</dbReference>
<dbReference type="PROSITE" id="PS01161">
    <property type="entry name" value="GLC_GALNAC_ISOMERASE"/>
    <property type="match status" value="1"/>
</dbReference>
<dbReference type="CDD" id="cd01399">
    <property type="entry name" value="GlcN6P_deaminase"/>
    <property type="match status" value="1"/>
</dbReference>
<dbReference type="AlphaFoldDB" id="W8VII6"/>
<dbReference type="PANTHER" id="PTHR42892">
    <property type="entry name" value="GLUCOSAMINE-6-PHOSPHATE DEAMINASE-LIKE PROTEIN BT_0258-RELATED"/>
    <property type="match status" value="1"/>
</dbReference>
<dbReference type="InterPro" id="IPR006148">
    <property type="entry name" value="Glc/Gal-6P_isomerase"/>
</dbReference>
<keyword evidence="2" id="KW-0378">Hydrolase</keyword>
<dbReference type="KEGG" id="kps:KPNJ2_05441"/>
<reference evidence="2 3" key="1">
    <citation type="journal article" date="2014" name="Proc. Natl. Acad. Sci. U.S.A.">
        <title>Molecular dissection of the evolution of carbapenem-resistant multilocus sequence type 258 Klebsiella pneumoniae.</title>
        <authorList>
            <person name="Deleo F.R."/>
            <person name="Chen L."/>
            <person name="Porcella S.F."/>
            <person name="Martens C.A."/>
            <person name="Kobayashi S.D."/>
            <person name="Porter A.R."/>
            <person name="Chavda K.D."/>
            <person name="Jacobs M.R."/>
            <person name="Mathema B."/>
            <person name="Olsen R.J."/>
            <person name="Bonomo R.A."/>
            <person name="Musser J.M."/>
            <person name="Kreiswirth B.N."/>
        </authorList>
    </citation>
    <scope>NUCLEOTIDE SEQUENCE [LARGE SCALE GENOMIC DNA]</scope>
    <source>
        <strain evidence="2">30684/NJST258_2</strain>
    </source>
</reference>
<dbReference type="Gene3D" id="3.40.50.1360">
    <property type="match status" value="1"/>
</dbReference>
<accession>W8VII6</accession>
<dbReference type="EMBL" id="CP006918">
    <property type="protein sequence ID" value="AHM82201.1"/>
    <property type="molecule type" value="Genomic_DNA"/>
</dbReference>
<protein>
    <submittedName>
        <fullName evidence="2">Glucosamine-6-phosphate isomerase</fullName>
        <ecNumber evidence="2">3.5.99.6</ecNumber>
    </submittedName>
</protein>
<evidence type="ECO:0000313" key="2">
    <source>
        <dbReference type="EMBL" id="AHM82201.1"/>
    </source>
</evidence>
<evidence type="ECO:0000313" key="3">
    <source>
        <dbReference type="Proteomes" id="UP000019586"/>
    </source>
</evidence>
<dbReference type="Pfam" id="PF01182">
    <property type="entry name" value="Glucosamine_iso"/>
    <property type="match status" value="1"/>
</dbReference>
<evidence type="ECO:0000259" key="1">
    <source>
        <dbReference type="Pfam" id="PF01182"/>
    </source>
</evidence>
<dbReference type="GO" id="GO:0004342">
    <property type="term" value="F:glucosamine-6-phosphate deaminase activity"/>
    <property type="evidence" value="ECO:0007669"/>
    <property type="project" value="UniProtKB-EC"/>
</dbReference>
<dbReference type="InterPro" id="IPR052960">
    <property type="entry name" value="GlcN6P_deaminase-like"/>
</dbReference>
<dbReference type="PATRIC" id="fig|1420013.3.peg.5090"/>
<dbReference type="InterPro" id="IPR018321">
    <property type="entry name" value="Glucosamine6P_isomerase_CS"/>
</dbReference>
<dbReference type="GO" id="GO:0005975">
    <property type="term" value="P:carbohydrate metabolic process"/>
    <property type="evidence" value="ECO:0007669"/>
    <property type="project" value="InterPro"/>
</dbReference>
<dbReference type="HOGENOM" id="CLU_049611_1_1_6"/>
<dbReference type="GO" id="GO:0016853">
    <property type="term" value="F:isomerase activity"/>
    <property type="evidence" value="ECO:0007669"/>
    <property type="project" value="UniProtKB-KW"/>
</dbReference>
<dbReference type="InterPro" id="IPR037171">
    <property type="entry name" value="NagB/RpiA_transferase-like"/>
</dbReference>
<dbReference type="GO" id="GO:0006044">
    <property type="term" value="P:N-acetylglucosamine metabolic process"/>
    <property type="evidence" value="ECO:0007669"/>
    <property type="project" value="InterPro"/>
</dbReference>
<gene>
    <name evidence="2" type="ORF">KPNJ2_05441</name>
</gene>
<name>W8VII6_KLEPN</name>
<proteinExistence type="predicted"/>
<sequence>MLVKDDKMKMIVTEDYEEMSLVASHHVLGYITAPRRVNLAVTAGSTPKRMYKHLTAAVKGKAFYDRVHYYNFDEIPFRGQSREGVTISNLRQLFFTPAQIKEENIHKLTLDNAAQHDRQLEEAGGLDLMVLGLGADGHFCGNLPNTTRFHDQTVEVPIHGEMIALIANSEMGGNISAVPDSYVTMGPRSVMAAKNLLLIVSGAAKAHALKQVVEGPVSVQVPASVLKLHPSLVIIADKAAAAELQQ</sequence>
<dbReference type="InterPro" id="IPR004547">
    <property type="entry name" value="Glucosamine6P_isomerase"/>
</dbReference>
<keyword evidence="2" id="KW-0413">Isomerase</keyword>
<dbReference type="NCBIfam" id="NF009022">
    <property type="entry name" value="PRK12358.1"/>
    <property type="match status" value="1"/>
</dbReference>
<dbReference type="SUPFAM" id="SSF100950">
    <property type="entry name" value="NagB/RpiA/CoA transferase-like"/>
    <property type="match status" value="1"/>
</dbReference>